<dbReference type="RefSeq" id="WP_209146260.1">
    <property type="nucleotide sequence ID" value="NZ_JAGHKP010000002.1"/>
</dbReference>
<dbReference type="Proteomes" id="UP000679126">
    <property type="component" value="Unassembled WGS sequence"/>
</dbReference>
<sequence>MKTITTKLLLGLCSAAIFAMPACKDDNAEPEPPKPVIAVQLKSNATLGNFLTDKDGRTLYYFVNDAPLTSNCAGGCAALWPAFNVDDLTKDNIGAGLEFSDFTAITTGGKKQLTYKGKPLYYYAPAVNGVNTPEAAGRTDGEKVGGNWFVAKPDYSIMLVSAQLVGNDGKNYTSAYVEGNGKTTFFTDGNGVTLYTFKNDKKDDNNFTAADFSNNNVWPIYETDKITVPSSLDKTLFGSITVFGKKQLTYKGWPLYYFGQDGKVAGPTKGVSVPAPGVWPVPVKDMTAALP</sequence>
<evidence type="ECO:0008006" key="4">
    <source>
        <dbReference type="Google" id="ProtNLM"/>
    </source>
</evidence>
<dbReference type="Pfam" id="PF03640">
    <property type="entry name" value="Lipoprotein_15"/>
    <property type="match status" value="2"/>
</dbReference>
<gene>
    <name evidence="2" type="ORF">J7I43_13785</name>
</gene>
<proteinExistence type="predicted"/>
<dbReference type="EMBL" id="JAGHKP010000002">
    <property type="protein sequence ID" value="MBO9153294.1"/>
    <property type="molecule type" value="Genomic_DNA"/>
</dbReference>
<accession>A0ABS3YGQ8</accession>
<dbReference type="InterPro" id="IPR005297">
    <property type="entry name" value="Lipoprotein_repeat"/>
</dbReference>
<dbReference type="PANTHER" id="PTHR39335">
    <property type="entry name" value="BLL4220 PROTEIN"/>
    <property type="match status" value="1"/>
</dbReference>
<evidence type="ECO:0000313" key="3">
    <source>
        <dbReference type="Proteomes" id="UP000679126"/>
    </source>
</evidence>
<reference evidence="3" key="1">
    <citation type="submission" date="2021-03" db="EMBL/GenBank/DDBJ databases">
        <title>Assistant Professor.</title>
        <authorList>
            <person name="Huq M.A."/>
        </authorList>
    </citation>
    <scope>NUCLEOTIDE SEQUENCE [LARGE SCALE GENOMIC DNA]</scope>
    <source>
        <strain evidence="3">MAH-28</strain>
    </source>
</reference>
<protein>
    <recommendedName>
        <fullName evidence="4">Lipoprotein with Yx(FWY)xxD motif</fullName>
    </recommendedName>
</protein>
<evidence type="ECO:0000256" key="1">
    <source>
        <dbReference type="SAM" id="SignalP"/>
    </source>
</evidence>
<dbReference type="PANTHER" id="PTHR39335:SF1">
    <property type="entry name" value="BLL4220 PROTEIN"/>
    <property type="match status" value="1"/>
</dbReference>
<keyword evidence="1" id="KW-0732">Signal</keyword>
<keyword evidence="3" id="KW-1185">Reference proteome</keyword>
<evidence type="ECO:0000313" key="2">
    <source>
        <dbReference type="EMBL" id="MBO9153294.1"/>
    </source>
</evidence>
<name>A0ABS3YGQ8_9BACT</name>
<feature type="signal peptide" evidence="1">
    <location>
        <begin position="1"/>
        <end position="24"/>
    </location>
</feature>
<comment type="caution">
    <text evidence="2">The sequence shown here is derived from an EMBL/GenBank/DDBJ whole genome shotgun (WGS) entry which is preliminary data.</text>
</comment>
<feature type="chain" id="PRO_5046778097" description="Lipoprotein with Yx(FWY)xxD motif" evidence="1">
    <location>
        <begin position="25"/>
        <end position="291"/>
    </location>
</feature>
<organism evidence="2 3">
    <name type="scientific">Chitinophaga chungangae</name>
    <dbReference type="NCBI Taxonomy" id="2821488"/>
    <lineage>
        <taxon>Bacteria</taxon>
        <taxon>Pseudomonadati</taxon>
        <taxon>Bacteroidota</taxon>
        <taxon>Chitinophagia</taxon>
        <taxon>Chitinophagales</taxon>
        <taxon>Chitinophagaceae</taxon>
        <taxon>Chitinophaga</taxon>
    </lineage>
</organism>